<sequence>MMGEKFVSSRAGMWWIDALQVATALASFSLNGILLLCNYRRGKNRWTTDGILITINALLDCVISFTLILNAFIRLGYPALVYDGSTWCRISFINEEVLGAVCLNLVTVLALARYLIIVRGYNPHPMAWTFVALFVALVASFILSFRVVEAQLYVYPAGMYCYLIAPQLGVLAPFSIVCFLLYIPHLFIIPFCYLRLSYHYSRVMNRHVCEFDASYRLKQKILGLIVVIIVYWLSLIPYITVSSAIRYFHLAIPPLADGLIYWLKCCFILINALFPILFHAEIQANFNLIFNLKKDFDAELEY</sequence>
<proteinExistence type="predicted"/>
<dbReference type="Proteomes" id="UP001165960">
    <property type="component" value="Unassembled WGS sequence"/>
</dbReference>
<reference evidence="1" key="1">
    <citation type="submission" date="2022-04" db="EMBL/GenBank/DDBJ databases">
        <title>Genome of the entomopathogenic fungus Entomophthora muscae.</title>
        <authorList>
            <person name="Elya C."/>
            <person name="Lovett B.R."/>
            <person name="Lee E."/>
            <person name="Macias A.M."/>
            <person name="Hajek A.E."/>
            <person name="De Bivort B.L."/>
            <person name="Kasson M.T."/>
            <person name="De Fine Licht H.H."/>
            <person name="Stajich J.E."/>
        </authorList>
    </citation>
    <scope>NUCLEOTIDE SEQUENCE</scope>
    <source>
        <strain evidence="1">Berkeley</strain>
    </source>
</reference>
<organism evidence="1 2">
    <name type="scientific">Entomophthora muscae</name>
    <dbReference type="NCBI Taxonomy" id="34485"/>
    <lineage>
        <taxon>Eukaryota</taxon>
        <taxon>Fungi</taxon>
        <taxon>Fungi incertae sedis</taxon>
        <taxon>Zoopagomycota</taxon>
        <taxon>Entomophthoromycotina</taxon>
        <taxon>Entomophthoromycetes</taxon>
        <taxon>Entomophthorales</taxon>
        <taxon>Entomophthoraceae</taxon>
        <taxon>Entomophthora</taxon>
    </lineage>
</organism>
<accession>A0ACC2SZM1</accession>
<evidence type="ECO:0000313" key="2">
    <source>
        <dbReference type="Proteomes" id="UP001165960"/>
    </source>
</evidence>
<dbReference type="EMBL" id="QTSX02003893">
    <property type="protein sequence ID" value="KAJ9067724.1"/>
    <property type="molecule type" value="Genomic_DNA"/>
</dbReference>
<name>A0ACC2SZM1_9FUNG</name>
<keyword evidence="2" id="KW-1185">Reference proteome</keyword>
<gene>
    <name evidence="1" type="ORF">DSO57_1036254</name>
</gene>
<evidence type="ECO:0000313" key="1">
    <source>
        <dbReference type="EMBL" id="KAJ9067724.1"/>
    </source>
</evidence>
<protein>
    <submittedName>
        <fullName evidence="1">Uncharacterized protein</fullName>
    </submittedName>
</protein>
<comment type="caution">
    <text evidence="1">The sequence shown here is derived from an EMBL/GenBank/DDBJ whole genome shotgun (WGS) entry which is preliminary data.</text>
</comment>